<dbReference type="Gene3D" id="3.40.630.30">
    <property type="match status" value="1"/>
</dbReference>
<proteinExistence type="predicted"/>
<dbReference type="InterPro" id="IPR016181">
    <property type="entry name" value="Acyl_CoA_acyltransferase"/>
</dbReference>
<dbReference type="RefSeq" id="WP_345673631.1">
    <property type="nucleotide sequence ID" value="NZ_BAABHS010000002.1"/>
</dbReference>
<feature type="domain" description="N-acetyltransferase" evidence="1">
    <location>
        <begin position="9"/>
        <end position="182"/>
    </location>
</feature>
<dbReference type="PROSITE" id="PS51186">
    <property type="entry name" value="GNAT"/>
    <property type="match status" value="1"/>
</dbReference>
<comment type="caution">
    <text evidence="2">The sequence shown here is derived from an EMBL/GenBank/DDBJ whole genome shotgun (WGS) entry which is preliminary data.</text>
</comment>
<name>A0ABP9GQ90_9ACTN</name>
<sequence length="187" mass="19222">MAARSRPVVELVDLSLPAGAAEADAEPWIAGLRSAVRGLAPRVDQEEFSGRAADTLAVADGDPYRSPFAIVHDGAAVGFGVLDAQGYRDEIAGERGRPVLLRAFYVAAAFQGRGLGGAAIARLPEAARTVVPEADTLMLTVNVRNAGARAAYLAGGFVDAGDLYLGGDAGPQHILRMALASRGVGAL</sequence>
<dbReference type="Proteomes" id="UP001500466">
    <property type="component" value="Unassembled WGS sequence"/>
</dbReference>
<dbReference type="CDD" id="cd04301">
    <property type="entry name" value="NAT_SF"/>
    <property type="match status" value="1"/>
</dbReference>
<dbReference type="SUPFAM" id="SSF55729">
    <property type="entry name" value="Acyl-CoA N-acyltransferases (Nat)"/>
    <property type="match status" value="1"/>
</dbReference>
<organism evidence="2 3">
    <name type="scientific">Yinghuangia aomiensis</name>
    <dbReference type="NCBI Taxonomy" id="676205"/>
    <lineage>
        <taxon>Bacteria</taxon>
        <taxon>Bacillati</taxon>
        <taxon>Actinomycetota</taxon>
        <taxon>Actinomycetes</taxon>
        <taxon>Kitasatosporales</taxon>
        <taxon>Streptomycetaceae</taxon>
        <taxon>Yinghuangia</taxon>
    </lineage>
</organism>
<keyword evidence="3" id="KW-1185">Reference proteome</keyword>
<protein>
    <recommendedName>
        <fullName evidence="1">N-acetyltransferase domain-containing protein</fullName>
    </recommendedName>
</protein>
<accession>A0ABP9GQ90</accession>
<dbReference type="EMBL" id="BAABHS010000002">
    <property type="protein sequence ID" value="GAA4948562.1"/>
    <property type="molecule type" value="Genomic_DNA"/>
</dbReference>
<evidence type="ECO:0000313" key="3">
    <source>
        <dbReference type="Proteomes" id="UP001500466"/>
    </source>
</evidence>
<dbReference type="Pfam" id="PF00583">
    <property type="entry name" value="Acetyltransf_1"/>
    <property type="match status" value="1"/>
</dbReference>
<reference evidence="3" key="1">
    <citation type="journal article" date="2019" name="Int. J. Syst. Evol. Microbiol.">
        <title>The Global Catalogue of Microorganisms (GCM) 10K type strain sequencing project: providing services to taxonomists for standard genome sequencing and annotation.</title>
        <authorList>
            <consortium name="The Broad Institute Genomics Platform"/>
            <consortium name="The Broad Institute Genome Sequencing Center for Infectious Disease"/>
            <person name="Wu L."/>
            <person name="Ma J."/>
        </authorList>
    </citation>
    <scope>NUCLEOTIDE SEQUENCE [LARGE SCALE GENOMIC DNA]</scope>
    <source>
        <strain evidence="3">JCM 17986</strain>
    </source>
</reference>
<dbReference type="InterPro" id="IPR000182">
    <property type="entry name" value="GNAT_dom"/>
</dbReference>
<gene>
    <name evidence="2" type="ORF">GCM10023205_05880</name>
</gene>
<evidence type="ECO:0000259" key="1">
    <source>
        <dbReference type="PROSITE" id="PS51186"/>
    </source>
</evidence>
<evidence type="ECO:0000313" key="2">
    <source>
        <dbReference type="EMBL" id="GAA4948562.1"/>
    </source>
</evidence>